<keyword evidence="3" id="KW-0723">Serine/threonine-protein kinase</keyword>
<comment type="subcellular location">
    <subcellularLocation>
        <location evidence="1">Secreted</location>
    </subcellularLocation>
</comment>
<dbReference type="Proteomes" id="UP000692954">
    <property type="component" value="Unassembled WGS sequence"/>
</dbReference>
<dbReference type="Pfam" id="PF25106">
    <property type="entry name" value="VWA_4"/>
    <property type="match status" value="1"/>
</dbReference>
<evidence type="ECO:0000256" key="4">
    <source>
        <dbReference type="ARBA" id="ARBA00022679"/>
    </source>
</evidence>
<dbReference type="GO" id="GO:0005524">
    <property type="term" value="F:ATP binding"/>
    <property type="evidence" value="ECO:0007669"/>
    <property type="project" value="InterPro"/>
</dbReference>
<evidence type="ECO:0000259" key="7">
    <source>
        <dbReference type="PROSITE" id="PS50234"/>
    </source>
</evidence>
<evidence type="ECO:0000256" key="1">
    <source>
        <dbReference type="ARBA" id="ARBA00004613"/>
    </source>
</evidence>
<evidence type="ECO:0000259" key="8">
    <source>
        <dbReference type="PROSITE" id="PS51158"/>
    </source>
</evidence>
<dbReference type="Pfam" id="PF02816">
    <property type="entry name" value="Alpha_kinase"/>
    <property type="match status" value="1"/>
</dbReference>
<dbReference type="InterPro" id="IPR004166">
    <property type="entry name" value="a-kinase_dom"/>
</dbReference>
<name>A0A8S1LRF5_9CILI</name>
<dbReference type="InterPro" id="IPR052969">
    <property type="entry name" value="Thr-specific_kinase-like"/>
</dbReference>
<dbReference type="OrthoDB" id="422053at2759"/>
<feature type="domain" description="Alpha-type protein kinase" evidence="8">
    <location>
        <begin position="472"/>
        <end position="756"/>
    </location>
</feature>
<dbReference type="CDD" id="cd00198">
    <property type="entry name" value="vWFA"/>
    <property type="match status" value="1"/>
</dbReference>
<evidence type="ECO:0000256" key="3">
    <source>
        <dbReference type="ARBA" id="ARBA00022527"/>
    </source>
</evidence>
<proteinExistence type="predicted"/>
<dbReference type="InterPro" id="IPR002035">
    <property type="entry name" value="VWF_A"/>
</dbReference>
<keyword evidence="2" id="KW-0964">Secreted</keyword>
<evidence type="ECO:0000256" key="2">
    <source>
        <dbReference type="ARBA" id="ARBA00022525"/>
    </source>
</evidence>
<gene>
    <name evidence="9" type="ORF">PSON_ATCC_30995.1.T0230368</name>
</gene>
<accession>A0A8S1LRF5</accession>
<dbReference type="GO" id="GO:0004674">
    <property type="term" value="F:protein serine/threonine kinase activity"/>
    <property type="evidence" value="ECO:0007669"/>
    <property type="project" value="UniProtKB-KW"/>
</dbReference>
<dbReference type="EMBL" id="CAJJDN010000023">
    <property type="protein sequence ID" value="CAD8068093.1"/>
    <property type="molecule type" value="Genomic_DNA"/>
</dbReference>
<keyword evidence="5" id="KW-0732">Signal</keyword>
<evidence type="ECO:0000313" key="9">
    <source>
        <dbReference type="EMBL" id="CAD8068093.1"/>
    </source>
</evidence>
<evidence type="ECO:0008006" key="11">
    <source>
        <dbReference type="Google" id="ProtNLM"/>
    </source>
</evidence>
<dbReference type="AlphaFoldDB" id="A0A8S1LRF5"/>
<reference evidence="9" key="1">
    <citation type="submission" date="2021-01" db="EMBL/GenBank/DDBJ databases">
        <authorList>
            <consortium name="Genoscope - CEA"/>
            <person name="William W."/>
        </authorList>
    </citation>
    <scope>NUCLEOTIDE SEQUENCE</scope>
</reference>
<dbReference type="PROSITE" id="PS51158">
    <property type="entry name" value="ALPHA_KINASE"/>
    <property type="match status" value="1"/>
</dbReference>
<dbReference type="PANTHER" id="PTHR47763:SF5">
    <property type="entry name" value="CHROMOSOME UNDETERMINED SCAFFOLD_25, WHOLE GENOME SHOTGUN SEQUENCE"/>
    <property type="match status" value="1"/>
</dbReference>
<keyword evidence="6" id="KW-0418">Kinase</keyword>
<dbReference type="InterPro" id="IPR056861">
    <property type="entry name" value="HMCN1-like_VWA"/>
</dbReference>
<organism evidence="9 10">
    <name type="scientific">Paramecium sonneborni</name>
    <dbReference type="NCBI Taxonomy" id="65129"/>
    <lineage>
        <taxon>Eukaryota</taxon>
        <taxon>Sar</taxon>
        <taxon>Alveolata</taxon>
        <taxon>Ciliophora</taxon>
        <taxon>Intramacronucleata</taxon>
        <taxon>Oligohymenophorea</taxon>
        <taxon>Peniculida</taxon>
        <taxon>Parameciidae</taxon>
        <taxon>Paramecium</taxon>
    </lineage>
</organism>
<evidence type="ECO:0000256" key="5">
    <source>
        <dbReference type="ARBA" id="ARBA00022729"/>
    </source>
</evidence>
<feature type="domain" description="VWFA" evidence="7">
    <location>
        <begin position="260"/>
        <end position="340"/>
    </location>
</feature>
<sequence length="924" mass="109632">MDQNSIDYYKICIDSILCQDNQCQKEHQRAYFGLCVKFLQMNQDWENEQQEEDQEDDSNKKFKDEKCQDQNCQLWHLNLNEIQLSLSMDSSILGIFPNNLCKTLNCDKKACILIHKEWAQNICLNYIINGCRKKKCPFNHRKWKELREIAEKISQISFINPEELCMKQDNCDCGKHMDILSQYCIAYLKGWCPNKVCNKQHVDWDQIELKSNKLLPCTNQYYKYNKSFDEMLKEGEMQLLCETVQLHRFKQELQQCNTIDVVFIMDLTGSMSPWKNEMQNTIVNIINEFQQSIKGYSVRVGFVGYRDFCDKNEQISYRNLTHNIDQIIDYISKLEAKGGGDEAEDIVGGFEQAMKLNISRNPESLLCTFLIADSPCHGEKYHELDSDDYKYKMPEKYLEKVLEKYKDIKKKNFLCCVKISDTTDIMFKKMKEAFPFITITVKKQPKELSELVKFTLHQSLKQSQMIPQEQKKKMFYKASFQQFKLFVDQNSYDQQNKVNFWEEFAEHVLRNARKGQTGLEVQIDNSEFSTNNDVNFKTQIVKAFDAINNQFIILKFPKIIQENFLKNQHNEQEIKIAELQAESRFYSSSYAFQMAYFFNQKSFKSKDIPLIFYVLPTLYKLDKPLYGMTTIYGETFIDIQYLFQKYSNKNVRFEKYTTNFCSSDQEFYYYSVFSHFSYIESGGLFVIADLQGCDNIFSDPSIQTKKNRIKIEKDGQPIYILDVDDTNMKENGIEIFLQQQHEQCSLYCTELKLSREDFKQKQIIQDKSQWKRKQHISGICHLCNQFAEINLDEVQNQKIDFNLKCNLCLSEQNYQQELQCRCCQQYFKIEVQIKVRLVTNINICNECKGKCFDINQHHCYYCKNKCKKMVTYITIQQKQHLICKRGQEYLQQLKCYKCGSIYNFDKLIPIEKYKFGQYLCCDKQ</sequence>
<comment type="caution">
    <text evidence="9">The sequence shown here is derived from an EMBL/GenBank/DDBJ whole genome shotgun (WGS) entry which is preliminary data.</text>
</comment>
<keyword evidence="4" id="KW-0808">Transferase</keyword>
<keyword evidence="10" id="KW-1185">Reference proteome</keyword>
<evidence type="ECO:0000313" key="10">
    <source>
        <dbReference type="Proteomes" id="UP000692954"/>
    </source>
</evidence>
<evidence type="ECO:0000256" key="6">
    <source>
        <dbReference type="ARBA" id="ARBA00022777"/>
    </source>
</evidence>
<protein>
    <recommendedName>
        <fullName evidence="11">Alpha-type protein kinase domain-containing protein</fullName>
    </recommendedName>
</protein>
<dbReference type="PANTHER" id="PTHR47763">
    <property type="entry name" value="ALPHA-PROTEIN KINASE VWKA"/>
    <property type="match status" value="1"/>
</dbReference>
<dbReference type="PROSITE" id="PS50234">
    <property type="entry name" value="VWFA"/>
    <property type="match status" value="1"/>
</dbReference>
<dbReference type="GO" id="GO:0005737">
    <property type="term" value="C:cytoplasm"/>
    <property type="evidence" value="ECO:0007669"/>
    <property type="project" value="TreeGrafter"/>
</dbReference>